<comment type="caution">
    <text evidence="2">The sequence shown here is derived from an EMBL/GenBank/DDBJ whole genome shotgun (WGS) entry which is preliminary data.</text>
</comment>
<name>A0AA40KNV9_9HYME</name>
<proteinExistence type="predicted"/>
<keyword evidence="3" id="KW-1185">Reference proteome</keyword>
<sequence>MAEQRTEEPSWGSGSKNRQLERPSCGGNGSGETGSDRLAGTRRRGRGERGRWQLMRGKSSERREKASRYQRKKTHPDGVLRSRFLGVLLSSDHFHVPLRALQCHLDSPPISRSPAVVITNLIHCVAI</sequence>
<reference evidence="2" key="1">
    <citation type="submission" date="2021-10" db="EMBL/GenBank/DDBJ databases">
        <title>Melipona bicolor Genome sequencing and assembly.</title>
        <authorList>
            <person name="Araujo N.S."/>
            <person name="Arias M.C."/>
        </authorList>
    </citation>
    <scope>NUCLEOTIDE SEQUENCE</scope>
    <source>
        <strain evidence="2">USP_2M_L1-L4_2017</strain>
        <tissue evidence="2">Whole body</tissue>
    </source>
</reference>
<dbReference type="EMBL" id="JAHYIQ010000012">
    <property type="protein sequence ID" value="KAK1127321.1"/>
    <property type="molecule type" value="Genomic_DNA"/>
</dbReference>
<evidence type="ECO:0000313" key="3">
    <source>
        <dbReference type="Proteomes" id="UP001177670"/>
    </source>
</evidence>
<accession>A0AA40KNV9</accession>
<protein>
    <submittedName>
        <fullName evidence="2">Uncharacterized protein</fullName>
    </submittedName>
</protein>
<dbReference type="Proteomes" id="UP001177670">
    <property type="component" value="Unassembled WGS sequence"/>
</dbReference>
<dbReference type="AlphaFoldDB" id="A0AA40KNV9"/>
<organism evidence="2 3">
    <name type="scientific">Melipona bicolor</name>
    <dbReference type="NCBI Taxonomy" id="60889"/>
    <lineage>
        <taxon>Eukaryota</taxon>
        <taxon>Metazoa</taxon>
        <taxon>Ecdysozoa</taxon>
        <taxon>Arthropoda</taxon>
        <taxon>Hexapoda</taxon>
        <taxon>Insecta</taxon>
        <taxon>Pterygota</taxon>
        <taxon>Neoptera</taxon>
        <taxon>Endopterygota</taxon>
        <taxon>Hymenoptera</taxon>
        <taxon>Apocrita</taxon>
        <taxon>Aculeata</taxon>
        <taxon>Apoidea</taxon>
        <taxon>Anthophila</taxon>
        <taxon>Apidae</taxon>
        <taxon>Melipona</taxon>
    </lineage>
</organism>
<feature type="region of interest" description="Disordered" evidence="1">
    <location>
        <begin position="1"/>
        <end position="75"/>
    </location>
</feature>
<feature type="compositionally biased region" description="Basic and acidic residues" evidence="1">
    <location>
        <begin position="58"/>
        <end position="67"/>
    </location>
</feature>
<evidence type="ECO:0000256" key="1">
    <source>
        <dbReference type="SAM" id="MobiDB-lite"/>
    </source>
</evidence>
<gene>
    <name evidence="2" type="ORF">K0M31_003865</name>
</gene>
<evidence type="ECO:0000313" key="2">
    <source>
        <dbReference type="EMBL" id="KAK1127321.1"/>
    </source>
</evidence>